<keyword evidence="2" id="KW-1185">Reference proteome</keyword>
<evidence type="ECO:0000313" key="1">
    <source>
        <dbReference type="EMBL" id="OAM74780.1"/>
    </source>
</evidence>
<protein>
    <submittedName>
        <fullName evidence="1">Uncharacterized protein</fullName>
    </submittedName>
</protein>
<reference evidence="1 2" key="1">
    <citation type="submission" date="2016-03" db="EMBL/GenBank/DDBJ databases">
        <title>Genome sequencing of Devosia sp. S37.</title>
        <authorList>
            <person name="Mohd Nor M."/>
        </authorList>
    </citation>
    <scope>NUCLEOTIDE SEQUENCE [LARGE SCALE GENOMIC DNA]</scope>
    <source>
        <strain evidence="1 2">S37</strain>
    </source>
</reference>
<evidence type="ECO:0000313" key="2">
    <source>
        <dbReference type="Proteomes" id="UP000078389"/>
    </source>
</evidence>
<dbReference type="Proteomes" id="UP000078389">
    <property type="component" value="Unassembled WGS sequence"/>
</dbReference>
<proteinExistence type="predicted"/>
<accession>A0A178HQM0</accession>
<gene>
    <name evidence="1" type="ORF">A3840_15290</name>
</gene>
<dbReference type="EMBL" id="LVVY01000118">
    <property type="protein sequence ID" value="OAM74780.1"/>
    <property type="molecule type" value="Genomic_DNA"/>
</dbReference>
<sequence length="80" mass="9276">MTLHWQDLWIERRRSRDSRVPVFFVRRQRLYSSGMRLPINPRGRIAGRKGLVAGLVDRVVCFSPSGAAQAMLTVLWRAPR</sequence>
<comment type="caution">
    <text evidence="1">The sequence shown here is derived from an EMBL/GenBank/DDBJ whole genome shotgun (WGS) entry which is preliminary data.</text>
</comment>
<dbReference type="AlphaFoldDB" id="A0A178HQM0"/>
<name>A0A178HQM0_9HYPH</name>
<organism evidence="1 2">
    <name type="scientific">Devosia elaeis</name>
    <dbReference type="NCBI Taxonomy" id="1770058"/>
    <lineage>
        <taxon>Bacteria</taxon>
        <taxon>Pseudomonadati</taxon>
        <taxon>Pseudomonadota</taxon>
        <taxon>Alphaproteobacteria</taxon>
        <taxon>Hyphomicrobiales</taxon>
        <taxon>Devosiaceae</taxon>
        <taxon>Devosia</taxon>
    </lineage>
</organism>